<feature type="signal peptide" evidence="8">
    <location>
        <begin position="1"/>
        <end position="19"/>
    </location>
</feature>
<evidence type="ECO:0000256" key="3">
    <source>
        <dbReference type="ARBA" id="ARBA00022729"/>
    </source>
</evidence>
<keyword evidence="4 7" id="KW-0472">Membrane</keyword>
<accession>A0A8M1GKL3</accession>
<dbReference type="OrthoDB" id="8920197at2759"/>
<reference evidence="11" key="1">
    <citation type="submission" date="2025-08" db="UniProtKB">
        <authorList>
            <consortium name="RefSeq"/>
        </authorList>
    </citation>
    <scope>IDENTIFICATION</scope>
    <source>
        <tissue evidence="11">Whole blood</tissue>
    </source>
</reference>
<protein>
    <submittedName>
        <fullName evidence="11">CMRF35-like molecule 7 isoform X1</fullName>
    </submittedName>
</protein>
<dbReference type="AlphaFoldDB" id="A0A8M1GKL3"/>
<dbReference type="InterPro" id="IPR013106">
    <property type="entry name" value="Ig_V-set"/>
</dbReference>
<dbReference type="Proteomes" id="UP000261680">
    <property type="component" value="Unplaced"/>
</dbReference>
<dbReference type="InterPro" id="IPR003599">
    <property type="entry name" value="Ig_sub"/>
</dbReference>
<feature type="compositionally biased region" description="Polar residues" evidence="6">
    <location>
        <begin position="165"/>
        <end position="180"/>
    </location>
</feature>
<dbReference type="PANTHER" id="PTHR11860:SF98">
    <property type="entry name" value="IMMUNOGLOBULIN V-SET DOMAIN-CONTAINING PROTEIN"/>
    <property type="match status" value="1"/>
</dbReference>
<evidence type="ECO:0000256" key="5">
    <source>
        <dbReference type="ARBA" id="ARBA00023157"/>
    </source>
</evidence>
<dbReference type="FunFam" id="2.60.40.10:FF:000370">
    <property type="entry name" value="CMRF35-like molecule 1"/>
    <property type="match status" value="1"/>
</dbReference>
<name>A0A8M1GKL3_URSMA</name>
<feature type="chain" id="PRO_5035455948" evidence="8">
    <location>
        <begin position="20"/>
        <end position="240"/>
    </location>
</feature>
<dbReference type="GeneID" id="103665707"/>
<dbReference type="GO" id="GO:0005886">
    <property type="term" value="C:plasma membrane"/>
    <property type="evidence" value="ECO:0007669"/>
    <property type="project" value="TreeGrafter"/>
</dbReference>
<feature type="region of interest" description="Disordered" evidence="6">
    <location>
        <begin position="128"/>
        <end position="180"/>
    </location>
</feature>
<organism evidence="10 11">
    <name type="scientific">Ursus maritimus</name>
    <name type="common">Polar bear</name>
    <name type="synonym">Thalarctos maritimus</name>
    <dbReference type="NCBI Taxonomy" id="29073"/>
    <lineage>
        <taxon>Eukaryota</taxon>
        <taxon>Metazoa</taxon>
        <taxon>Chordata</taxon>
        <taxon>Craniata</taxon>
        <taxon>Vertebrata</taxon>
        <taxon>Euteleostomi</taxon>
        <taxon>Mammalia</taxon>
        <taxon>Eutheria</taxon>
        <taxon>Laurasiatheria</taxon>
        <taxon>Carnivora</taxon>
        <taxon>Caniformia</taxon>
        <taxon>Ursidae</taxon>
        <taxon>Ursus</taxon>
    </lineage>
</organism>
<evidence type="ECO:0000256" key="4">
    <source>
        <dbReference type="ARBA" id="ARBA00023136"/>
    </source>
</evidence>
<keyword evidence="5" id="KW-1015">Disulfide bond</keyword>
<dbReference type="GO" id="GO:0004888">
    <property type="term" value="F:transmembrane signaling receptor activity"/>
    <property type="evidence" value="ECO:0007669"/>
    <property type="project" value="TreeGrafter"/>
</dbReference>
<keyword evidence="2 7" id="KW-0812">Transmembrane</keyword>
<feature type="domain" description="Immunoglobulin" evidence="9">
    <location>
        <begin position="21"/>
        <end position="122"/>
    </location>
</feature>
<evidence type="ECO:0000256" key="6">
    <source>
        <dbReference type="SAM" id="MobiDB-lite"/>
    </source>
</evidence>
<dbReference type="Gene3D" id="2.60.40.10">
    <property type="entry name" value="Immunoglobulins"/>
    <property type="match status" value="1"/>
</dbReference>
<dbReference type="Pfam" id="PF07686">
    <property type="entry name" value="V-set"/>
    <property type="match status" value="1"/>
</dbReference>
<evidence type="ECO:0000313" key="11">
    <source>
        <dbReference type="RefSeq" id="XP_040496231.1"/>
    </source>
</evidence>
<gene>
    <name evidence="11" type="primary">LOC103665707</name>
</gene>
<feature type="transmembrane region" description="Helical" evidence="7">
    <location>
        <begin position="218"/>
        <end position="238"/>
    </location>
</feature>
<dbReference type="RefSeq" id="XP_040496231.1">
    <property type="nucleotide sequence ID" value="XM_040640297.1"/>
</dbReference>
<dbReference type="CDD" id="cd05716">
    <property type="entry name" value="IgV_pIgR_like"/>
    <property type="match status" value="1"/>
</dbReference>
<evidence type="ECO:0000313" key="10">
    <source>
        <dbReference type="Proteomes" id="UP000261680"/>
    </source>
</evidence>
<evidence type="ECO:0000256" key="2">
    <source>
        <dbReference type="ARBA" id="ARBA00022692"/>
    </source>
</evidence>
<keyword evidence="7" id="KW-1133">Transmembrane helix</keyword>
<dbReference type="SMART" id="SM00409">
    <property type="entry name" value="IG"/>
    <property type="match status" value="1"/>
</dbReference>
<dbReference type="PANTHER" id="PTHR11860">
    <property type="entry name" value="POLYMERIC-IMMUNOGLOBULIN RECEPTOR"/>
    <property type="match status" value="1"/>
</dbReference>
<evidence type="ECO:0000256" key="8">
    <source>
        <dbReference type="SAM" id="SignalP"/>
    </source>
</evidence>
<dbReference type="SUPFAM" id="SSF48726">
    <property type="entry name" value="Immunoglobulin"/>
    <property type="match status" value="1"/>
</dbReference>
<sequence>MWLLPVLLLLVVQGHFSICQEREVRGTEGGNLTAYCEYTKGWESYKKWWCRGRNWDSCRILVKTPGSEQLVKKGRVSIQDDHSIRTITMTLEELRLDDADTYWCGIEKTGKDLGYKFSVIVDPAPVLAGSPKPVPGPTPASWDSSLARPTPTTRDSSLARPTPASWDSSFPLTQGITSNQPVTLINPNGRSRTLTATVAAEKGKDLSSFHPQSSGVPVISPVWILLVPLFLVTLEWLCRG</sequence>
<proteinExistence type="predicted"/>
<dbReference type="InterPro" id="IPR013783">
    <property type="entry name" value="Ig-like_fold"/>
</dbReference>
<evidence type="ECO:0000256" key="7">
    <source>
        <dbReference type="SAM" id="Phobius"/>
    </source>
</evidence>
<comment type="subcellular location">
    <subcellularLocation>
        <location evidence="1">Membrane</location>
    </subcellularLocation>
</comment>
<keyword evidence="3 8" id="KW-0732">Signal</keyword>
<evidence type="ECO:0000259" key="9">
    <source>
        <dbReference type="SMART" id="SM00409"/>
    </source>
</evidence>
<keyword evidence="10" id="KW-1185">Reference proteome</keyword>
<evidence type="ECO:0000256" key="1">
    <source>
        <dbReference type="ARBA" id="ARBA00004370"/>
    </source>
</evidence>
<dbReference type="InterPro" id="IPR050671">
    <property type="entry name" value="CD300_family_receptors"/>
</dbReference>
<dbReference type="InterPro" id="IPR036179">
    <property type="entry name" value="Ig-like_dom_sf"/>
</dbReference>